<proteinExistence type="predicted"/>
<dbReference type="Gene3D" id="3.40.50.720">
    <property type="entry name" value="NAD(P)-binding Rossmann-like Domain"/>
    <property type="match status" value="1"/>
</dbReference>
<organism evidence="2 3">
    <name type="scientific">Promicromonospora aerolata</name>
    <dbReference type="NCBI Taxonomy" id="195749"/>
    <lineage>
        <taxon>Bacteria</taxon>
        <taxon>Bacillati</taxon>
        <taxon>Actinomycetota</taxon>
        <taxon>Actinomycetes</taxon>
        <taxon>Micrococcales</taxon>
        <taxon>Promicromonosporaceae</taxon>
        <taxon>Promicromonospora</taxon>
    </lineage>
</organism>
<reference evidence="3" key="1">
    <citation type="journal article" date="2019" name="Int. J. Syst. Evol. Microbiol.">
        <title>The Global Catalogue of Microorganisms (GCM) 10K type strain sequencing project: providing services to taxonomists for standard genome sequencing and annotation.</title>
        <authorList>
            <consortium name="The Broad Institute Genomics Platform"/>
            <consortium name="The Broad Institute Genome Sequencing Center for Infectious Disease"/>
            <person name="Wu L."/>
            <person name="Ma J."/>
        </authorList>
    </citation>
    <scope>NUCLEOTIDE SEQUENCE [LARGE SCALE GENOMIC DNA]</scope>
    <source>
        <strain evidence="3">CCM 7043</strain>
    </source>
</reference>
<feature type="compositionally biased region" description="Basic and acidic residues" evidence="1">
    <location>
        <begin position="118"/>
        <end position="132"/>
    </location>
</feature>
<keyword evidence="3" id="KW-1185">Reference proteome</keyword>
<accession>A0ABW4VA45</accession>
<gene>
    <name evidence="2" type="ORF">ACFSL2_15385</name>
</gene>
<dbReference type="InterPro" id="IPR002347">
    <property type="entry name" value="SDR_fam"/>
</dbReference>
<dbReference type="InterPro" id="IPR036291">
    <property type="entry name" value="NAD(P)-bd_dom_sf"/>
</dbReference>
<feature type="region of interest" description="Disordered" evidence="1">
    <location>
        <begin position="1"/>
        <end position="23"/>
    </location>
</feature>
<name>A0ABW4VA45_9MICO</name>
<feature type="region of interest" description="Disordered" evidence="1">
    <location>
        <begin position="102"/>
        <end position="132"/>
    </location>
</feature>
<evidence type="ECO:0000256" key="1">
    <source>
        <dbReference type="SAM" id="MobiDB-lite"/>
    </source>
</evidence>
<sequence>MGSIPERPRPKQGTTTNPMRRFGTPEEIATAAAFLAFDATYTAGTELAVDGGATPSSATARAYSYWRRLIGSRPVGAADGVHRVVIVAIATATTRKEACVLRGMPADAPASSPGTRRGLRDPTDRVDHVPSRVDCRRRYPDCQ</sequence>
<dbReference type="Proteomes" id="UP001597338">
    <property type="component" value="Unassembled WGS sequence"/>
</dbReference>
<dbReference type="SUPFAM" id="SSF51735">
    <property type="entry name" value="NAD(P)-binding Rossmann-fold domains"/>
    <property type="match status" value="1"/>
</dbReference>
<dbReference type="Pfam" id="PF13561">
    <property type="entry name" value="adh_short_C2"/>
    <property type="match status" value="1"/>
</dbReference>
<dbReference type="EMBL" id="JBHUHF010000001">
    <property type="protein sequence ID" value="MFD2026898.1"/>
    <property type="molecule type" value="Genomic_DNA"/>
</dbReference>
<comment type="caution">
    <text evidence="2">The sequence shown here is derived from an EMBL/GenBank/DDBJ whole genome shotgun (WGS) entry which is preliminary data.</text>
</comment>
<evidence type="ECO:0000313" key="2">
    <source>
        <dbReference type="EMBL" id="MFD2026898.1"/>
    </source>
</evidence>
<protein>
    <submittedName>
        <fullName evidence="2">SDR family oxidoreductase</fullName>
    </submittedName>
</protein>
<evidence type="ECO:0000313" key="3">
    <source>
        <dbReference type="Proteomes" id="UP001597338"/>
    </source>
</evidence>
<dbReference type="RefSeq" id="WP_377200831.1">
    <property type="nucleotide sequence ID" value="NZ_JBHUHF010000001.1"/>
</dbReference>